<name>A0A164YZF3_9CRUS</name>
<gene>
    <name evidence="3" type="ORF">APZ42_018605</name>
</gene>
<keyword evidence="4" id="KW-1185">Reference proteome</keyword>
<accession>A0A164YZF3</accession>
<evidence type="ECO:0000313" key="4">
    <source>
        <dbReference type="Proteomes" id="UP000076858"/>
    </source>
</evidence>
<evidence type="ECO:0000256" key="2">
    <source>
        <dbReference type="SAM" id="Phobius"/>
    </source>
</evidence>
<proteinExistence type="predicted"/>
<dbReference type="AlphaFoldDB" id="A0A164YZF3"/>
<reference evidence="3 4" key="1">
    <citation type="submission" date="2016-03" db="EMBL/GenBank/DDBJ databases">
        <title>EvidentialGene: Evidence-directed Construction of Genes on Genomes.</title>
        <authorList>
            <person name="Gilbert D.G."/>
            <person name="Choi J.-H."/>
            <person name="Mockaitis K."/>
            <person name="Colbourne J."/>
            <person name="Pfrender M."/>
        </authorList>
    </citation>
    <scope>NUCLEOTIDE SEQUENCE [LARGE SCALE GENOMIC DNA]</scope>
    <source>
        <strain evidence="3 4">Xinb3</strain>
        <tissue evidence="3">Complete organism</tissue>
    </source>
</reference>
<evidence type="ECO:0000313" key="3">
    <source>
        <dbReference type="EMBL" id="KZS15774.1"/>
    </source>
</evidence>
<evidence type="ECO:0000256" key="1">
    <source>
        <dbReference type="SAM" id="MobiDB-lite"/>
    </source>
</evidence>
<keyword evidence="2" id="KW-0472">Membrane</keyword>
<keyword evidence="2" id="KW-1133">Transmembrane helix</keyword>
<comment type="caution">
    <text evidence="3">The sequence shown here is derived from an EMBL/GenBank/DDBJ whole genome shotgun (WGS) entry which is preliminary data.</text>
</comment>
<dbReference type="Proteomes" id="UP000076858">
    <property type="component" value="Unassembled WGS sequence"/>
</dbReference>
<protein>
    <submittedName>
        <fullName evidence="3">Uncharacterized protein</fullName>
    </submittedName>
</protein>
<feature type="region of interest" description="Disordered" evidence="1">
    <location>
        <begin position="29"/>
        <end position="74"/>
    </location>
</feature>
<feature type="transmembrane region" description="Helical" evidence="2">
    <location>
        <begin position="6"/>
        <end position="26"/>
    </location>
</feature>
<dbReference type="EMBL" id="LRGB01000866">
    <property type="protein sequence ID" value="KZS15774.1"/>
    <property type="molecule type" value="Genomic_DNA"/>
</dbReference>
<organism evidence="3 4">
    <name type="scientific">Daphnia magna</name>
    <dbReference type="NCBI Taxonomy" id="35525"/>
    <lineage>
        <taxon>Eukaryota</taxon>
        <taxon>Metazoa</taxon>
        <taxon>Ecdysozoa</taxon>
        <taxon>Arthropoda</taxon>
        <taxon>Crustacea</taxon>
        <taxon>Branchiopoda</taxon>
        <taxon>Diplostraca</taxon>
        <taxon>Cladocera</taxon>
        <taxon>Anomopoda</taxon>
        <taxon>Daphniidae</taxon>
        <taxon>Daphnia</taxon>
    </lineage>
</organism>
<sequence>MIPCRPQYLAAIFFLFLLPASIYRVFSSQSAGRRKTRGKHFLSPGKGEKKRKIERPTFSTNEKWTSKRQARDKL</sequence>
<keyword evidence="2" id="KW-0812">Transmembrane</keyword>